<reference evidence="6 7" key="2">
    <citation type="submission" date="2019-02" db="EMBL/GenBank/DDBJ databases">
        <title>Draft Genome Sequences of Six Type Strains of the Genus Massilia.</title>
        <authorList>
            <person name="Miess H."/>
            <person name="Frediansyhah A."/>
            <person name="Gross H."/>
        </authorList>
    </citation>
    <scope>NUCLEOTIDE SEQUENCE [LARGE SCALE GENOMIC DNA]</scope>
    <source>
        <strain evidence="6 7">DSM 17472</strain>
    </source>
</reference>
<evidence type="ECO:0000313" key="6">
    <source>
        <dbReference type="EMBL" id="QBI03410.1"/>
    </source>
</evidence>
<dbReference type="EMBL" id="BMWV01000008">
    <property type="protein sequence ID" value="GGY49821.1"/>
    <property type="molecule type" value="Genomic_DNA"/>
</dbReference>
<evidence type="ECO:0000259" key="4">
    <source>
        <dbReference type="PROSITE" id="PS50043"/>
    </source>
</evidence>
<dbReference type="Gene3D" id="3.30.450.80">
    <property type="entry name" value="Transcription factor LuxR-like, autoinducer-binding domain"/>
    <property type="match status" value="1"/>
</dbReference>
<dbReference type="InterPro" id="IPR016032">
    <property type="entry name" value="Sig_transdc_resp-reg_C-effctor"/>
</dbReference>
<dbReference type="RefSeq" id="WP_131147508.1">
    <property type="nucleotide sequence ID" value="NZ_BMWV01000008.1"/>
</dbReference>
<dbReference type="Proteomes" id="UP000628442">
    <property type="component" value="Unassembled WGS sequence"/>
</dbReference>
<dbReference type="EMBL" id="CP036401">
    <property type="protein sequence ID" value="QBI03410.1"/>
    <property type="molecule type" value="Genomic_DNA"/>
</dbReference>
<dbReference type="AlphaFoldDB" id="A0A411X345"/>
<keyword evidence="3" id="KW-0804">Transcription</keyword>
<dbReference type="GO" id="GO:0006355">
    <property type="term" value="P:regulation of DNA-templated transcription"/>
    <property type="evidence" value="ECO:0007669"/>
    <property type="project" value="InterPro"/>
</dbReference>
<dbReference type="Gene3D" id="1.10.10.10">
    <property type="entry name" value="Winged helix-like DNA-binding domain superfamily/Winged helix DNA-binding domain"/>
    <property type="match status" value="1"/>
</dbReference>
<dbReference type="PANTHER" id="PTHR44688:SF16">
    <property type="entry name" value="DNA-BINDING TRANSCRIPTIONAL ACTIVATOR DEVR_DOSR"/>
    <property type="match status" value="1"/>
</dbReference>
<dbReference type="InterPro" id="IPR005143">
    <property type="entry name" value="TF_LuxR_autoind-bd_dom"/>
</dbReference>
<reference evidence="5" key="1">
    <citation type="journal article" date="2014" name="Int. J. Syst. Evol. Microbiol.">
        <title>Complete genome sequence of Corynebacterium casei LMG S-19264T (=DSM 44701T), isolated from a smear-ripened cheese.</title>
        <authorList>
            <consortium name="US DOE Joint Genome Institute (JGI-PGF)"/>
            <person name="Walter F."/>
            <person name="Albersmeier A."/>
            <person name="Kalinowski J."/>
            <person name="Ruckert C."/>
        </authorList>
    </citation>
    <scope>NUCLEOTIDE SEQUENCE</scope>
    <source>
        <strain evidence="5">KCTC 12343</strain>
    </source>
</reference>
<protein>
    <submittedName>
        <fullName evidence="6">LuxR family transcriptional regulator</fullName>
    </submittedName>
    <submittedName>
        <fullName evidence="5">Transcriptional activator protein LasR</fullName>
    </submittedName>
</protein>
<name>A0A411X345_9BURK</name>
<sequence>MDEVPGSAGLMPDFFSPYDALMNAVDEPDAVLRLQAAARELGFDSVLFAVIAQPKVNIADVYLRSNYPNQWREHYDRNNLRAADPTVEYCFRSSSPFVWLPQSFKTAEQQALYEEASAFGLKVGVTLPIRGVDGEIGMLTCVRDGNPGQEFLKDLNHNLGALTLLRDVAFDSLHQYVHAAAPPPAENVPVLTARERDCLQWMSAGKTAWEIGRILNISEAGVNFHISNLRNKFGVSRRNDVVIKAIRLGLIDLPG</sequence>
<evidence type="ECO:0000313" key="5">
    <source>
        <dbReference type="EMBL" id="GGY49821.1"/>
    </source>
</evidence>
<dbReference type="OrthoDB" id="9774661at2"/>
<dbReference type="PRINTS" id="PR00038">
    <property type="entry name" value="HTHLUXR"/>
</dbReference>
<accession>A0A411X345</accession>
<dbReference type="GO" id="GO:0003677">
    <property type="term" value="F:DNA binding"/>
    <property type="evidence" value="ECO:0007669"/>
    <property type="project" value="UniProtKB-KW"/>
</dbReference>
<evidence type="ECO:0000256" key="1">
    <source>
        <dbReference type="ARBA" id="ARBA00023015"/>
    </source>
</evidence>
<proteinExistence type="predicted"/>
<keyword evidence="2" id="KW-0238">DNA-binding</keyword>
<reference evidence="5" key="3">
    <citation type="submission" date="2022-12" db="EMBL/GenBank/DDBJ databases">
        <authorList>
            <person name="Sun Q."/>
            <person name="Kim S."/>
        </authorList>
    </citation>
    <scope>NUCLEOTIDE SEQUENCE</scope>
    <source>
        <strain evidence="5">KCTC 12343</strain>
    </source>
</reference>
<gene>
    <name evidence="5" type="primary">lasR</name>
    <name evidence="6" type="ORF">EYF70_23240</name>
    <name evidence="5" type="ORF">GCM10007387_35010</name>
</gene>
<dbReference type="Proteomes" id="UP000292307">
    <property type="component" value="Chromosome"/>
</dbReference>
<dbReference type="SUPFAM" id="SSF75516">
    <property type="entry name" value="Pheromone-binding domain of LuxR-like quorum-sensing transcription factors"/>
    <property type="match status" value="1"/>
</dbReference>
<dbReference type="SMART" id="SM00421">
    <property type="entry name" value="HTH_LUXR"/>
    <property type="match status" value="1"/>
</dbReference>
<dbReference type="PROSITE" id="PS50043">
    <property type="entry name" value="HTH_LUXR_2"/>
    <property type="match status" value="1"/>
</dbReference>
<dbReference type="Pfam" id="PF03472">
    <property type="entry name" value="Autoind_bind"/>
    <property type="match status" value="1"/>
</dbReference>
<feature type="domain" description="HTH luxR-type" evidence="4">
    <location>
        <begin position="184"/>
        <end position="249"/>
    </location>
</feature>
<dbReference type="SUPFAM" id="SSF46894">
    <property type="entry name" value="C-terminal effector domain of the bipartite response regulators"/>
    <property type="match status" value="1"/>
</dbReference>
<keyword evidence="7" id="KW-1185">Reference proteome</keyword>
<dbReference type="Pfam" id="PF00196">
    <property type="entry name" value="GerE"/>
    <property type="match status" value="1"/>
</dbReference>
<evidence type="ECO:0000313" key="8">
    <source>
        <dbReference type="Proteomes" id="UP000628442"/>
    </source>
</evidence>
<organism evidence="5 8">
    <name type="scientific">Pseudoduganella albidiflava</name>
    <dbReference type="NCBI Taxonomy" id="321983"/>
    <lineage>
        <taxon>Bacteria</taxon>
        <taxon>Pseudomonadati</taxon>
        <taxon>Pseudomonadota</taxon>
        <taxon>Betaproteobacteria</taxon>
        <taxon>Burkholderiales</taxon>
        <taxon>Oxalobacteraceae</taxon>
        <taxon>Telluria group</taxon>
        <taxon>Pseudoduganella</taxon>
    </lineage>
</organism>
<dbReference type="InterPro" id="IPR000792">
    <property type="entry name" value="Tscrpt_reg_LuxR_C"/>
</dbReference>
<evidence type="ECO:0000256" key="2">
    <source>
        <dbReference type="ARBA" id="ARBA00023125"/>
    </source>
</evidence>
<keyword evidence="1" id="KW-0805">Transcription regulation</keyword>
<evidence type="ECO:0000256" key="3">
    <source>
        <dbReference type="ARBA" id="ARBA00023163"/>
    </source>
</evidence>
<dbReference type="CDD" id="cd06170">
    <property type="entry name" value="LuxR_C_like"/>
    <property type="match status" value="1"/>
</dbReference>
<evidence type="ECO:0000313" key="7">
    <source>
        <dbReference type="Proteomes" id="UP000292307"/>
    </source>
</evidence>
<dbReference type="InterPro" id="IPR036693">
    <property type="entry name" value="TF_LuxR_autoind-bd_dom_sf"/>
</dbReference>
<dbReference type="PANTHER" id="PTHR44688">
    <property type="entry name" value="DNA-BINDING TRANSCRIPTIONAL ACTIVATOR DEVR_DOSR"/>
    <property type="match status" value="1"/>
</dbReference>
<dbReference type="InterPro" id="IPR036388">
    <property type="entry name" value="WH-like_DNA-bd_sf"/>
</dbReference>